<proteinExistence type="predicted"/>
<name>A0A1I7DA12_9ACTN</name>
<evidence type="ECO:0000313" key="1">
    <source>
        <dbReference type="EMBL" id="SFU08568.1"/>
    </source>
</evidence>
<keyword evidence="2" id="KW-1185">Reference proteome</keyword>
<dbReference type="AlphaFoldDB" id="A0A1I7DA12"/>
<accession>A0A1I7DA12</accession>
<organism evidence="1 2">
    <name type="scientific">Geodermatophilus amargosae</name>
    <dbReference type="NCBI Taxonomy" id="1296565"/>
    <lineage>
        <taxon>Bacteria</taxon>
        <taxon>Bacillati</taxon>
        <taxon>Actinomycetota</taxon>
        <taxon>Actinomycetes</taxon>
        <taxon>Geodermatophilales</taxon>
        <taxon>Geodermatophilaceae</taxon>
        <taxon>Geodermatophilus</taxon>
    </lineage>
</organism>
<sequence length="53" mass="5811">MVRCTGRIGHGPAEDMHQGLLLVTLPDGREHAASLVWSTTPSPWDEDILTRAD</sequence>
<evidence type="ECO:0000313" key="2">
    <source>
        <dbReference type="Proteomes" id="UP000199546"/>
    </source>
</evidence>
<dbReference type="Proteomes" id="UP000199546">
    <property type="component" value="Unassembled WGS sequence"/>
</dbReference>
<gene>
    <name evidence="1" type="ORF">SAMN05660657_05537</name>
</gene>
<dbReference type="EMBL" id="FPBA01000042">
    <property type="protein sequence ID" value="SFU08568.1"/>
    <property type="molecule type" value="Genomic_DNA"/>
</dbReference>
<protein>
    <submittedName>
        <fullName evidence="1">Uncharacterized protein</fullName>
    </submittedName>
</protein>
<reference evidence="2" key="1">
    <citation type="submission" date="2016-10" db="EMBL/GenBank/DDBJ databases">
        <authorList>
            <person name="Varghese N."/>
            <person name="Submissions S."/>
        </authorList>
    </citation>
    <scope>NUCLEOTIDE SEQUENCE [LARGE SCALE GENOMIC DNA]</scope>
    <source>
        <strain evidence="2">DSM 46136</strain>
    </source>
</reference>